<sequence length="598" mass="64510">MSIYIKAMQYVALACFLGGPLFWGGVWNVLDTPDMRPITRQVWRRVCWGTVLGAGAFLLAAYAEALRVASDVIHITDFGALWEFMTGTRYGHMTLGKSVLVPGVLASFFWVSAPRVRWVGTTLCGLALLLTISLTSHAAAKPGLAPLVGDIAHLAGAVVWSGCLLYFASLPWQAIRHHLTATQRVFWRLIERVSTIALVAVSVLLGSGAVLAFLHVYGLAALSETPYGRRLTQKIVLLVLALGVAGWQLLRLNPALKRLARAAMFEAATALLGRCAWLARVETSLVLGALCLAGVLTTLSPAERPAHVTPMTWERVLGDWRLQVTMLPSGEPGHVQFDIALTSMHGLDIPPAMPLIGHLRMREHDMGTRPREATGMAPGRYLLPGRLSMAGTWEVALTWHPAGAPLQTTFLEIEAPTGALDQDRSRRLEWAALSFTPLALFSGLLGGLLGGLAVVTLWASRRGRMPVWATPFGLTLLAGGAFLVLRVVLVDAYPTTYVNNPVSGTPAVLAQGRALFLEHCATCHGATGQGDGALAATLPTRPADLSAAHVDDHTDGDLFWWLTHGMPGTAMPGWEAQLAAPSRWTLIRYIRSLRQGKT</sequence>
<proteinExistence type="predicted"/>
<gene>
    <name evidence="12" type="ORF">FJZ47_12755</name>
</gene>
<keyword evidence="4 10" id="KW-0812">Transmembrane</keyword>
<dbReference type="GO" id="GO:0009055">
    <property type="term" value="F:electron transfer activity"/>
    <property type="evidence" value="ECO:0007669"/>
    <property type="project" value="InterPro"/>
</dbReference>
<evidence type="ECO:0000259" key="11">
    <source>
        <dbReference type="PROSITE" id="PS51007"/>
    </source>
</evidence>
<dbReference type="Gene3D" id="1.10.760.10">
    <property type="entry name" value="Cytochrome c-like domain"/>
    <property type="match status" value="1"/>
</dbReference>
<feature type="domain" description="Cytochrome c" evidence="11">
    <location>
        <begin position="507"/>
        <end position="594"/>
    </location>
</feature>
<keyword evidence="6 10" id="KW-1133">Transmembrane helix</keyword>
<feature type="transmembrane region" description="Helical" evidence="10">
    <location>
        <begin position="231"/>
        <end position="250"/>
    </location>
</feature>
<keyword evidence="5 9" id="KW-0479">Metal-binding</keyword>
<feature type="transmembrane region" description="Helical" evidence="10">
    <location>
        <begin position="90"/>
        <end position="111"/>
    </location>
</feature>
<evidence type="ECO:0000256" key="7">
    <source>
        <dbReference type="ARBA" id="ARBA00023004"/>
    </source>
</evidence>
<keyword evidence="8 10" id="KW-0472">Membrane</keyword>
<evidence type="ECO:0000256" key="6">
    <source>
        <dbReference type="ARBA" id="ARBA00022989"/>
    </source>
</evidence>
<dbReference type="InterPro" id="IPR032694">
    <property type="entry name" value="CopC/D"/>
</dbReference>
<feature type="transmembrane region" description="Helical" evidence="10">
    <location>
        <begin position="151"/>
        <end position="172"/>
    </location>
</feature>
<accession>A0A937W0L3</accession>
<feature type="transmembrane region" description="Helical" evidence="10">
    <location>
        <begin position="465"/>
        <end position="489"/>
    </location>
</feature>
<evidence type="ECO:0000256" key="9">
    <source>
        <dbReference type="PROSITE-ProRule" id="PRU00433"/>
    </source>
</evidence>
<comment type="subcellular location">
    <subcellularLocation>
        <location evidence="1">Cell membrane</location>
        <topology evidence="1">Multi-pass membrane protein</topology>
    </subcellularLocation>
</comment>
<dbReference type="InterPro" id="IPR008457">
    <property type="entry name" value="Cu-R_CopD_dom"/>
</dbReference>
<organism evidence="12 13">
    <name type="scientific">Tectimicrobiota bacterium</name>
    <dbReference type="NCBI Taxonomy" id="2528274"/>
    <lineage>
        <taxon>Bacteria</taxon>
        <taxon>Pseudomonadati</taxon>
        <taxon>Nitrospinota/Tectimicrobiota group</taxon>
        <taxon>Candidatus Tectimicrobiota</taxon>
    </lineage>
</organism>
<dbReference type="Pfam" id="PF05425">
    <property type="entry name" value="CopD"/>
    <property type="match status" value="1"/>
</dbReference>
<feature type="transmembrane region" description="Helical" evidence="10">
    <location>
        <begin position="118"/>
        <end position="139"/>
    </location>
</feature>
<evidence type="ECO:0000313" key="13">
    <source>
        <dbReference type="Proteomes" id="UP000712673"/>
    </source>
</evidence>
<evidence type="ECO:0000256" key="5">
    <source>
        <dbReference type="ARBA" id="ARBA00022723"/>
    </source>
</evidence>
<dbReference type="GO" id="GO:0006825">
    <property type="term" value="P:copper ion transport"/>
    <property type="evidence" value="ECO:0007669"/>
    <property type="project" value="InterPro"/>
</dbReference>
<keyword evidence="2" id="KW-1003">Cell membrane</keyword>
<dbReference type="GO" id="GO:0046872">
    <property type="term" value="F:metal ion binding"/>
    <property type="evidence" value="ECO:0007669"/>
    <property type="project" value="UniProtKB-KW"/>
</dbReference>
<dbReference type="InterPro" id="IPR009056">
    <property type="entry name" value="Cyt_c-like_dom"/>
</dbReference>
<dbReference type="EMBL" id="VGLS01000376">
    <property type="protein sequence ID" value="MBM3224658.1"/>
    <property type="molecule type" value="Genomic_DNA"/>
</dbReference>
<dbReference type="SUPFAM" id="SSF46626">
    <property type="entry name" value="Cytochrome c"/>
    <property type="match status" value="1"/>
</dbReference>
<evidence type="ECO:0000256" key="4">
    <source>
        <dbReference type="ARBA" id="ARBA00022692"/>
    </source>
</evidence>
<dbReference type="Proteomes" id="UP000712673">
    <property type="component" value="Unassembled WGS sequence"/>
</dbReference>
<dbReference type="PANTHER" id="PTHR34820:SF4">
    <property type="entry name" value="INNER MEMBRANE PROTEIN YEBZ"/>
    <property type="match status" value="1"/>
</dbReference>
<dbReference type="PANTHER" id="PTHR34820">
    <property type="entry name" value="INNER MEMBRANE PROTEIN YEBZ"/>
    <property type="match status" value="1"/>
</dbReference>
<feature type="transmembrane region" description="Helical" evidence="10">
    <location>
        <begin position="7"/>
        <end position="30"/>
    </location>
</feature>
<evidence type="ECO:0000313" key="12">
    <source>
        <dbReference type="EMBL" id="MBM3224658.1"/>
    </source>
</evidence>
<protein>
    <submittedName>
        <fullName evidence="12">C-type cytochrome</fullName>
    </submittedName>
</protein>
<feature type="transmembrane region" description="Helical" evidence="10">
    <location>
        <begin position="193"/>
        <end position="219"/>
    </location>
</feature>
<evidence type="ECO:0000256" key="1">
    <source>
        <dbReference type="ARBA" id="ARBA00004651"/>
    </source>
</evidence>
<evidence type="ECO:0000256" key="8">
    <source>
        <dbReference type="ARBA" id="ARBA00023136"/>
    </source>
</evidence>
<dbReference type="InterPro" id="IPR036909">
    <property type="entry name" value="Cyt_c-like_dom_sf"/>
</dbReference>
<dbReference type="PROSITE" id="PS51007">
    <property type="entry name" value="CYTC"/>
    <property type="match status" value="1"/>
</dbReference>
<dbReference type="GO" id="GO:0005886">
    <property type="term" value="C:plasma membrane"/>
    <property type="evidence" value="ECO:0007669"/>
    <property type="project" value="UniProtKB-SubCell"/>
</dbReference>
<dbReference type="AlphaFoldDB" id="A0A937W0L3"/>
<keyword evidence="3 9" id="KW-0349">Heme</keyword>
<evidence type="ECO:0000256" key="2">
    <source>
        <dbReference type="ARBA" id="ARBA00022475"/>
    </source>
</evidence>
<reference evidence="12" key="1">
    <citation type="submission" date="2019-03" db="EMBL/GenBank/DDBJ databases">
        <title>Lake Tanganyika Metagenome-Assembled Genomes (MAGs).</title>
        <authorList>
            <person name="Tran P."/>
        </authorList>
    </citation>
    <scope>NUCLEOTIDE SEQUENCE</scope>
    <source>
        <strain evidence="12">K_DeepCast_65m_m2_066</strain>
    </source>
</reference>
<comment type="caution">
    <text evidence="12">The sequence shown here is derived from an EMBL/GenBank/DDBJ whole genome shotgun (WGS) entry which is preliminary data.</text>
</comment>
<dbReference type="Pfam" id="PF13442">
    <property type="entry name" value="Cytochrome_CBB3"/>
    <property type="match status" value="1"/>
</dbReference>
<name>A0A937W0L3_UNCTE</name>
<evidence type="ECO:0000256" key="10">
    <source>
        <dbReference type="SAM" id="Phobius"/>
    </source>
</evidence>
<feature type="transmembrane region" description="Helical" evidence="10">
    <location>
        <begin position="42"/>
        <end position="63"/>
    </location>
</feature>
<feature type="transmembrane region" description="Helical" evidence="10">
    <location>
        <begin position="430"/>
        <end position="459"/>
    </location>
</feature>
<evidence type="ECO:0000256" key="3">
    <source>
        <dbReference type="ARBA" id="ARBA00022617"/>
    </source>
</evidence>
<dbReference type="GO" id="GO:0020037">
    <property type="term" value="F:heme binding"/>
    <property type="evidence" value="ECO:0007669"/>
    <property type="project" value="InterPro"/>
</dbReference>
<keyword evidence="7 9" id="KW-0408">Iron</keyword>